<dbReference type="AlphaFoldDB" id="A0AAN8MEW8"/>
<dbReference type="CDD" id="cd12148">
    <property type="entry name" value="fungal_TF_MHR"/>
    <property type="match status" value="1"/>
</dbReference>
<dbReference type="PROSITE" id="PS00463">
    <property type="entry name" value="ZN2_CY6_FUNGAL_1"/>
    <property type="match status" value="1"/>
</dbReference>
<dbReference type="InterPro" id="IPR001138">
    <property type="entry name" value="Zn2Cys6_DnaBD"/>
</dbReference>
<feature type="region of interest" description="Disordered" evidence="4">
    <location>
        <begin position="86"/>
        <end position="115"/>
    </location>
</feature>
<feature type="domain" description="Zn(2)-C6 fungal-type" evidence="5">
    <location>
        <begin position="19"/>
        <end position="50"/>
    </location>
</feature>
<dbReference type="SMART" id="SM00066">
    <property type="entry name" value="GAL4"/>
    <property type="match status" value="1"/>
</dbReference>
<keyword evidence="7" id="KW-1185">Reference proteome</keyword>
<gene>
    <name evidence="6" type="ORF">TWF718_003526</name>
</gene>
<feature type="compositionally biased region" description="Polar residues" evidence="4">
    <location>
        <begin position="101"/>
        <end position="115"/>
    </location>
</feature>
<dbReference type="EMBL" id="JAVHNR010000012">
    <property type="protein sequence ID" value="KAK6330098.1"/>
    <property type="molecule type" value="Genomic_DNA"/>
</dbReference>
<dbReference type="PANTHER" id="PTHR47840:SF1">
    <property type="entry name" value="ZN(II)2CYS6 TRANSCRIPTION FACTOR (EUROFUNG)"/>
    <property type="match status" value="1"/>
</dbReference>
<evidence type="ECO:0000313" key="6">
    <source>
        <dbReference type="EMBL" id="KAK6330098.1"/>
    </source>
</evidence>
<proteinExistence type="predicted"/>
<evidence type="ECO:0000259" key="5">
    <source>
        <dbReference type="PROSITE" id="PS50048"/>
    </source>
</evidence>
<accession>A0AAN8MEW8</accession>
<name>A0AAN8MEW8_9PEZI</name>
<keyword evidence="1" id="KW-0805">Transcription regulation</keyword>
<dbReference type="GO" id="GO:0008270">
    <property type="term" value="F:zinc ion binding"/>
    <property type="evidence" value="ECO:0007669"/>
    <property type="project" value="InterPro"/>
</dbReference>
<organism evidence="6 7">
    <name type="scientific">Orbilia javanica</name>
    <dbReference type="NCBI Taxonomy" id="47235"/>
    <lineage>
        <taxon>Eukaryota</taxon>
        <taxon>Fungi</taxon>
        <taxon>Dikarya</taxon>
        <taxon>Ascomycota</taxon>
        <taxon>Pezizomycotina</taxon>
        <taxon>Orbiliomycetes</taxon>
        <taxon>Orbiliales</taxon>
        <taxon>Orbiliaceae</taxon>
        <taxon>Orbilia</taxon>
    </lineage>
</organism>
<evidence type="ECO:0000256" key="2">
    <source>
        <dbReference type="ARBA" id="ARBA00023163"/>
    </source>
</evidence>
<protein>
    <recommendedName>
        <fullName evidence="5">Zn(2)-C6 fungal-type domain-containing protein</fullName>
    </recommendedName>
</protein>
<evidence type="ECO:0000256" key="3">
    <source>
        <dbReference type="ARBA" id="ARBA00023242"/>
    </source>
</evidence>
<dbReference type="Gene3D" id="4.10.240.10">
    <property type="entry name" value="Zn(2)-C6 fungal-type DNA-binding domain"/>
    <property type="match status" value="1"/>
</dbReference>
<dbReference type="InterPro" id="IPR036864">
    <property type="entry name" value="Zn2-C6_fun-type_DNA-bd_sf"/>
</dbReference>
<evidence type="ECO:0000256" key="4">
    <source>
        <dbReference type="SAM" id="MobiDB-lite"/>
    </source>
</evidence>
<dbReference type="GO" id="GO:0000981">
    <property type="term" value="F:DNA-binding transcription factor activity, RNA polymerase II-specific"/>
    <property type="evidence" value="ECO:0007669"/>
    <property type="project" value="InterPro"/>
</dbReference>
<sequence length="720" mass="79612">MEKRSAVRKLRKVRKGTQSCWECKRRKIRCSFATPRSSICDGCKSRGTRCIGQEYEDGMAQESALSGQRNRGGSFLREVVHQDNCGPESVAPQIGRDLDESGSSTACTLNPSPNPENTDLENITRALILEWPKESDLDLILGIPVGASTLLHGLICRPYAELFAENILSPQDVLQPPLEVIHPVLVARKLLLLATFLQSIPLAAAEKLAGMSSHYLTVMSHVFNAATRLVTSNDDLITTLEGIECVMMESMYLNNAGNLRRAWLANRRAMGIAQMMRLHVNATSQPNITLEKETRDRIDPKYMWFRLVVSDRYLSLMLGLPQGTVENSFAESQMLDKCTPLERMERMESVAASLILRRDNKERIDLLSTHKIDTMLRDAAALMPPRWWLADTKLTSLSGDDTEALQESVRLTAQFAHYHLLAQLHLPYILLRSSKELNYDYNKTIAANSSREVLTRFVAYRSSSSTPAYCRGIDFISFIASVTLCLAHMQAMNSQAVGPTCATFQSLQHQRLSDRGLLEVTLEIMETMASENNDAVARKISSILRPLLNIESNSLQGGCYHISASPDTDAREPQPVGDFGEATNGVSIHIPHFGTIKIEHRTTLTGQSSADPQIPTLIDSNSVVAMDHSTGGKDNTTRLAEHEYTAQEPLGMDWQAATSFLEARAPLHLNEGLIGPATAGPRGESLPVPSLGVELDDWVLQGVDLALFNSLTTGDFNFMS</sequence>
<keyword evidence="3" id="KW-0539">Nucleus</keyword>
<dbReference type="Proteomes" id="UP001313282">
    <property type="component" value="Unassembled WGS sequence"/>
</dbReference>
<reference evidence="6 7" key="1">
    <citation type="submission" date="2019-10" db="EMBL/GenBank/DDBJ databases">
        <authorList>
            <person name="Palmer J.M."/>
        </authorList>
    </citation>
    <scope>NUCLEOTIDE SEQUENCE [LARGE SCALE GENOMIC DNA]</scope>
    <source>
        <strain evidence="6 7">TWF718</strain>
    </source>
</reference>
<evidence type="ECO:0000313" key="7">
    <source>
        <dbReference type="Proteomes" id="UP001313282"/>
    </source>
</evidence>
<keyword evidence="2" id="KW-0804">Transcription</keyword>
<dbReference type="SUPFAM" id="SSF57701">
    <property type="entry name" value="Zn2/Cys6 DNA-binding domain"/>
    <property type="match status" value="1"/>
</dbReference>
<dbReference type="Pfam" id="PF00172">
    <property type="entry name" value="Zn_clus"/>
    <property type="match status" value="1"/>
</dbReference>
<comment type="caution">
    <text evidence="6">The sequence shown here is derived from an EMBL/GenBank/DDBJ whole genome shotgun (WGS) entry which is preliminary data.</text>
</comment>
<dbReference type="CDD" id="cd00067">
    <property type="entry name" value="GAL4"/>
    <property type="match status" value="1"/>
</dbReference>
<dbReference type="PROSITE" id="PS50048">
    <property type="entry name" value="ZN2_CY6_FUNGAL_2"/>
    <property type="match status" value="1"/>
</dbReference>
<dbReference type="PANTHER" id="PTHR47840">
    <property type="entry name" value="ZN(II)2CYS6 TRANSCRIPTION FACTOR (EUROFUNG)-RELATED"/>
    <property type="match status" value="1"/>
</dbReference>
<evidence type="ECO:0000256" key="1">
    <source>
        <dbReference type="ARBA" id="ARBA00023015"/>
    </source>
</evidence>